<sequence>MAAIAAGIGTALLGAGSAVGGAIGAAHIASSTARDLQGKQLGFQQSVIDQRVAAVRSAGLPEYWAYDVGGGSPGGSRYAPPNTMIHLGNGPNVYSPIPNMTFQQLDQSGRPNRGTGRENRGTSGFSNPNDQRFAGTTVSLGKRPGSSFV</sequence>
<dbReference type="EMBL" id="MG599968">
    <property type="protein sequence ID" value="AVM87213.1"/>
    <property type="molecule type" value="Genomic_RNA"/>
</dbReference>
<evidence type="ECO:0000256" key="1">
    <source>
        <dbReference type="SAM" id="MobiDB-lite"/>
    </source>
</evidence>
<feature type="region of interest" description="Disordered" evidence="1">
    <location>
        <begin position="103"/>
        <end position="149"/>
    </location>
</feature>
<organism evidence="2">
    <name type="scientific">Dongbei arctic lamprey calicivirus 2</name>
    <dbReference type="NCBI Taxonomy" id="2116167"/>
    <lineage>
        <taxon>Viruses</taxon>
        <taxon>Riboviria</taxon>
        <taxon>Orthornavirae</taxon>
        <taxon>Pisuviricota</taxon>
        <taxon>Pisoniviricetes</taxon>
        <taxon>Picornavirales</taxon>
        <taxon>Caliciviridae</taxon>
    </lineage>
</organism>
<proteinExistence type="predicted"/>
<name>A0A2P1GMJ3_9CALI</name>
<protein>
    <submittedName>
        <fullName evidence="2">VP2</fullName>
    </submittedName>
</protein>
<evidence type="ECO:0000313" key="2">
    <source>
        <dbReference type="EMBL" id="AVM87213.1"/>
    </source>
</evidence>
<feature type="compositionally biased region" description="Polar residues" evidence="1">
    <location>
        <begin position="121"/>
        <end position="139"/>
    </location>
</feature>
<reference evidence="2" key="1">
    <citation type="journal article" date="2018" name="Nature">
        <title>The evolutionary history of vertebrate RNA viruses.</title>
        <authorList>
            <person name="Shi M."/>
            <person name="Lin X.D."/>
            <person name="Chen X."/>
            <person name="Tian J.H."/>
            <person name="Chen L.J."/>
            <person name="Li K."/>
            <person name="Wang W."/>
            <person name="Eden J.S."/>
            <person name="Shen J.J."/>
            <person name="Liu L."/>
            <person name="Holmes E.C."/>
            <person name="Zhang Y.Z."/>
        </authorList>
    </citation>
    <scope>NUCLEOTIDE SEQUENCE</scope>
    <source>
        <strain evidence="2">QSMS238</strain>
    </source>
</reference>
<accession>A0A2P1GMJ3</accession>